<dbReference type="InterPro" id="IPR014878">
    <property type="entry name" value="THAP4-like_heme-bd"/>
</dbReference>
<dbReference type="SUPFAM" id="SSF50814">
    <property type="entry name" value="Lipocalins"/>
    <property type="match status" value="1"/>
</dbReference>
<sequence length="234" mass="25492">MTFRLPENLAPENYPLGWLIDSWHGGGVMEYDNIEAAAYLHEVTIDAVDAGPYLRFISRIWLANEHASAVDKEAPGQWTYDHLTKDVLWSTQTGYLRVNPDAPRREDGSYELEATVATPVGNAQLWVGLINGPRLQMVTDTIVRSGSAADLQAAKFMGGNVASDFFYAYDMEAFGFEMRTYLAGRLSRQFDDSVDAPGKGNVVSSDDAVTPGTDSANASDDAGPAASDVRNESN</sequence>
<reference evidence="3 4" key="1">
    <citation type="submission" date="2020-10" db="EMBL/GenBank/DDBJ databases">
        <title>Trueperella pecoris sp. nov. isolated from bovine and porcine specimens.</title>
        <authorList>
            <person name="Schoenecker L."/>
            <person name="Schnydrig P."/>
            <person name="Brodard I."/>
            <person name="Thomann A."/>
            <person name="Hemphill A."/>
            <person name="Rodriguez-Campos S."/>
            <person name="Perreten V."/>
            <person name="Jores J."/>
            <person name="Kittl S."/>
        </authorList>
    </citation>
    <scope>NUCLEOTIDE SEQUENCE [LARGE SCALE GENOMIC DNA]</scope>
    <source>
        <strain evidence="3 4">19OD0592</strain>
    </source>
</reference>
<evidence type="ECO:0000256" key="1">
    <source>
        <dbReference type="SAM" id="MobiDB-lite"/>
    </source>
</evidence>
<dbReference type="Proteomes" id="UP000594961">
    <property type="component" value="Chromosome"/>
</dbReference>
<feature type="region of interest" description="Disordered" evidence="1">
    <location>
        <begin position="193"/>
        <end position="234"/>
    </location>
</feature>
<dbReference type="RefSeq" id="WP_197553962.1">
    <property type="nucleotide sequence ID" value="NZ_CP063212.1"/>
</dbReference>
<gene>
    <name evidence="3" type="ORF">INS90_01615</name>
</gene>
<dbReference type="InterPro" id="IPR012674">
    <property type="entry name" value="Calycin"/>
</dbReference>
<accession>A0A7M1R108</accession>
<feature type="domain" description="THAP4-like heme-binding" evidence="2">
    <location>
        <begin position="14"/>
        <end position="188"/>
    </location>
</feature>
<dbReference type="AlphaFoldDB" id="A0A7M1R108"/>
<evidence type="ECO:0000313" key="3">
    <source>
        <dbReference type="EMBL" id="QOR48022.1"/>
    </source>
</evidence>
<name>A0A7M1R108_9ACTO</name>
<evidence type="ECO:0000259" key="2">
    <source>
        <dbReference type="Pfam" id="PF08768"/>
    </source>
</evidence>
<proteinExistence type="predicted"/>
<dbReference type="EMBL" id="CP063212">
    <property type="protein sequence ID" value="QOR48022.1"/>
    <property type="molecule type" value="Genomic_DNA"/>
</dbReference>
<dbReference type="Gene3D" id="2.40.128.20">
    <property type="match status" value="1"/>
</dbReference>
<organism evidence="3 4">
    <name type="scientific">Trueperella pecoris</name>
    <dbReference type="NCBI Taxonomy" id="2733571"/>
    <lineage>
        <taxon>Bacteria</taxon>
        <taxon>Bacillati</taxon>
        <taxon>Actinomycetota</taxon>
        <taxon>Actinomycetes</taxon>
        <taxon>Actinomycetales</taxon>
        <taxon>Actinomycetaceae</taxon>
        <taxon>Trueperella</taxon>
    </lineage>
</organism>
<protein>
    <submittedName>
        <fullName evidence="3">FABP family protein</fullName>
    </submittedName>
</protein>
<dbReference type="Pfam" id="PF08768">
    <property type="entry name" value="THAP4_heme-bd"/>
    <property type="match status" value="1"/>
</dbReference>
<evidence type="ECO:0000313" key="4">
    <source>
        <dbReference type="Proteomes" id="UP000594961"/>
    </source>
</evidence>